<feature type="region of interest" description="Disordered" evidence="12">
    <location>
        <begin position="627"/>
        <end position="648"/>
    </location>
</feature>
<evidence type="ECO:0000313" key="16">
    <source>
        <dbReference type="Proteomes" id="UP000197446"/>
    </source>
</evidence>
<evidence type="ECO:0000259" key="14">
    <source>
        <dbReference type="Pfam" id="PF07715"/>
    </source>
</evidence>
<dbReference type="CDD" id="cd01347">
    <property type="entry name" value="ligand_gated_channel"/>
    <property type="match status" value="1"/>
</dbReference>
<gene>
    <name evidence="15" type="ORF">CDO81_10850</name>
</gene>
<feature type="compositionally biased region" description="Polar residues" evidence="12">
    <location>
        <begin position="159"/>
        <end position="170"/>
    </location>
</feature>
<dbReference type="InterPro" id="IPR012910">
    <property type="entry name" value="Plug_dom"/>
</dbReference>
<dbReference type="InterPro" id="IPR039426">
    <property type="entry name" value="TonB-dep_rcpt-like"/>
</dbReference>
<dbReference type="Proteomes" id="UP000197446">
    <property type="component" value="Unassembled WGS sequence"/>
</dbReference>
<evidence type="ECO:0000256" key="1">
    <source>
        <dbReference type="ARBA" id="ARBA00004571"/>
    </source>
</evidence>
<evidence type="ECO:0000256" key="3">
    <source>
        <dbReference type="ARBA" id="ARBA00022448"/>
    </source>
</evidence>
<keyword evidence="6 11" id="KW-0798">TonB box</keyword>
<keyword evidence="8" id="KW-0675">Receptor</keyword>
<keyword evidence="5 10" id="KW-0812">Transmembrane</keyword>
<proteinExistence type="inferred from homology"/>
<sequence length="966" mass="103353">MATTTPGLNLGATFRQISLRIKGLSGHLACLGAFLGLVPCCARTNSCHPRTWADHTPVQHRRPITASLTPQGVTVFKKTIITSAVLAVAAGTALAQDAQKLERIEITGSSIKRIDAETAVPLTIVTRESIDKSGASNVQELVDRLSSNNGGGRSLGQSIGDSNATGQSGASLRGLGRERTLVLLNGRRLAIYPFAGAGVDLNAIPLAAIERIEILRDGASATYGSDAIGGVINFITRKDFRGGEITASYEQPQATGGTVVSAQGGVGFGDLAKDKFNILGSFSFQEYDVIRAADRDFAKTGNRPDLGVVKSSGNTFPANAYNAQTGAYIPGVAGFPNCNPPDSFKGSANCRYDYTSKIDIVPASTRIGGLLRGTAELSAEHLLFAELSYSRNEITLGSSQTPSSTSGRDDYYYPAGGKYYPTAAVDASSSAGYRGDLVIAWRIVDGGQRLTKVTNDMTRALVGAEGTLAGWDYKVGLMRATSKAKEDFLTGNFSDTQLVRVLKTGLVNPFGPNDAVGLALLKEAELSGNNRSSKTTLDAFDVSASRELFALPGGNAALAAGLDLRKEKYLDGYSDIAGSGDIVGGSGTAGKVSGERKTMGLYAELNLPVIKNLELNAAVRADRYTGASGSSRDGSFSSPNLSSTSPKVGLRWTPMKELLVRGSYGKGFRAPALDNLYAPSSLTNTGGNFNDPYYNTAVGCAAKPNTNYCDTQLTVQNNSNRNLKPEKSKTATVGVVFEPMKDLSMEVGYFSIKITDGIKSLSGDDILKDWYKNQTGPTTSSSVYANRLIKNAQGYLDYVKASLENVGQATAQGFDLAAKYRVRTEFGSFTPAWEATIVTKSSETNVVTGDVEDNLGKYYLGGPIVRVKQNFSLDWDTSAWAAGVRYFRQSGYRDYDEVRHVSKYDLWNLQGQYKGVKNLVLTAGVLNLLNKKPPVTVQEDYFQVGFDPTYADVKGRSFYVRANYKF</sequence>
<dbReference type="InterPro" id="IPR037066">
    <property type="entry name" value="Plug_dom_sf"/>
</dbReference>
<dbReference type="PANTHER" id="PTHR47234:SF2">
    <property type="entry name" value="TONB-DEPENDENT RECEPTOR"/>
    <property type="match status" value="1"/>
</dbReference>
<keyword evidence="9 10" id="KW-0998">Cell outer membrane</keyword>
<evidence type="ECO:0000256" key="4">
    <source>
        <dbReference type="ARBA" id="ARBA00022452"/>
    </source>
</evidence>
<keyword evidence="7 10" id="KW-0472">Membrane</keyword>
<keyword evidence="4 10" id="KW-1134">Transmembrane beta strand</keyword>
<feature type="compositionally biased region" description="Low complexity" evidence="12">
    <location>
        <begin position="627"/>
        <end position="645"/>
    </location>
</feature>
<comment type="caution">
    <text evidence="15">The sequence shown here is derived from an EMBL/GenBank/DDBJ whole genome shotgun (WGS) entry which is preliminary data.</text>
</comment>
<evidence type="ECO:0000256" key="7">
    <source>
        <dbReference type="ARBA" id="ARBA00023136"/>
    </source>
</evidence>
<dbReference type="InterPro" id="IPR036942">
    <property type="entry name" value="Beta-barrel_TonB_sf"/>
</dbReference>
<evidence type="ECO:0000256" key="2">
    <source>
        <dbReference type="ARBA" id="ARBA00009810"/>
    </source>
</evidence>
<dbReference type="GO" id="GO:0009279">
    <property type="term" value="C:cell outer membrane"/>
    <property type="evidence" value="ECO:0007669"/>
    <property type="project" value="UniProtKB-SubCell"/>
</dbReference>
<name>A0A254NBE8_9BURK</name>
<evidence type="ECO:0000256" key="11">
    <source>
        <dbReference type="RuleBase" id="RU003357"/>
    </source>
</evidence>
<keyword evidence="3 10" id="KW-0813">Transport</keyword>
<feature type="domain" description="TonB-dependent receptor plug" evidence="14">
    <location>
        <begin position="117"/>
        <end position="231"/>
    </location>
</feature>
<dbReference type="Gene3D" id="2.170.130.10">
    <property type="entry name" value="TonB-dependent receptor, plug domain"/>
    <property type="match status" value="1"/>
</dbReference>
<dbReference type="Pfam" id="PF07715">
    <property type="entry name" value="Plug"/>
    <property type="match status" value="1"/>
</dbReference>
<feature type="region of interest" description="Disordered" evidence="12">
    <location>
        <begin position="146"/>
        <end position="171"/>
    </location>
</feature>
<comment type="subcellular location">
    <subcellularLocation>
        <location evidence="1 10">Cell outer membrane</location>
        <topology evidence="1 10">Multi-pass membrane protein</topology>
    </subcellularLocation>
</comment>
<keyword evidence="16" id="KW-1185">Reference proteome</keyword>
<accession>A0A254NBE8</accession>
<evidence type="ECO:0000256" key="6">
    <source>
        <dbReference type="ARBA" id="ARBA00023077"/>
    </source>
</evidence>
<protein>
    <recommendedName>
        <fullName evidence="17">TonB-dependent receptor</fullName>
    </recommendedName>
</protein>
<evidence type="ECO:0000256" key="10">
    <source>
        <dbReference type="PROSITE-ProRule" id="PRU01360"/>
    </source>
</evidence>
<evidence type="ECO:0000256" key="8">
    <source>
        <dbReference type="ARBA" id="ARBA00023170"/>
    </source>
</evidence>
<evidence type="ECO:0000313" key="15">
    <source>
        <dbReference type="EMBL" id="OWR04202.1"/>
    </source>
</evidence>
<dbReference type="AlphaFoldDB" id="A0A254NBE8"/>
<dbReference type="EMBL" id="NISI01000003">
    <property type="protein sequence ID" value="OWR04202.1"/>
    <property type="molecule type" value="Genomic_DNA"/>
</dbReference>
<feature type="domain" description="TonB-dependent receptor-like beta-barrel" evidence="13">
    <location>
        <begin position="410"/>
        <end position="928"/>
    </location>
</feature>
<dbReference type="InterPro" id="IPR000531">
    <property type="entry name" value="Beta-barrel_TonB"/>
</dbReference>
<dbReference type="SUPFAM" id="SSF56935">
    <property type="entry name" value="Porins"/>
    <property type="match status" value="1"/>
</dbReference>
<dbReference type="PROSITE" id="PS52016">
    <property type="entry name" value="TONB_DEPENDENT_REC_3"/>
    <property type="match status" value="1"/>
</dbReference>
<evidence type="ECO:0000256" key="9">
    <source>
        <dbReference type="ARBA" id="ARBA00023237"/>
    </source>
</evidence>
<comment type="similarity">
    <text evidence="2 10 11">Belongs to the TonB-dependent receptor family.</text>
</comment>
<evidence type="ECO:0000259" key="13">
    <source>
        <dbReference type="Pfam" id="PF00593"/>
    </source>
</evidence>
<evidence type="ECO:0000256" key="5">
    <source>
        <dbReference type="ARBA" id="ARBA00022692"/>
    </source>
</evidence>
<dbReference type="Pfam" id="PF00593">
    <property type="entry name" value="TonB_dep_Rec_b-barrel"/>
    <property type="match status" value="1"/>
</dbReference>
<organism evidence="15 16">
    <name type="scientific">Roseateles puraquae</name>
    <dbReference type="NCBI Taxonomy" id="431059"/>
    <lineage>
        <taxon>Bacteria</taxon>
        <taxon>Pseudomonadati</taxon>
        <taxon>Pseudomonadota</taxon>
        <taxon>Betaproteobacteria</taxon>
        <taxon>Burkholderiales</taxon>
        <taxon>Sphaerotilaceae</taxon>
        <taxon>Roseateles</taxon>
    </lineage>
</organism>
<evidence type="ECO:0008006" key="17">
    <source>
        <dbReference type="Google" id="ProtNLM"/>
    </source>
</evidence>
<reference evidence="15 16" key="1">
    <citation type="journal article" date="2007" name="Int. J. Syst. Evol. Microbiol.">
        <title>Description of Pelomonas aquatica sp. nov. and Pelomonas puraquae sp. nov., isolated from industrial and haemodialysis water.</title>
        <authorList>
            <person name="Gomila M."/>
            <person name="Bowien B."/>
            <person name="Falsen E."/>
            <person name="Moore E.R."/>
            <person name="Lalucat J."/>
        </authorList>
    </citation>
    <scope>NUCLEOTIDE SEQUENCE [LARGE SCALE GENOMIC DNA]</scope>
    <source>
        <strain evidence="15 16">CCUG 52769</strain>
    </source>
</reference>
<dbReference type="Gene3D" id="2.40.170.20">
    <property type="entry name" value="TonB-dependent receptor, beta-barrel domain"/>
    <property type="match status" value="1"/>
</dbReference>
<dbReference type="PANTHER" id="PTHR47234">
    <property type="match status" value="1"/>
</dbReference>
<evidence type="ECO:0000256" key="12">
    <source>
        <dbReference type="SAM" id="MobiDB-lite"/>
    </source>
</evidence>